<protein>
    <submittedName>
        <fullName evidence="1">Uncharacterized protein</fullName>
    </submittedName>
</protein>
<sequence length="311" mass="36348">MRMDGTWTDFGCSIWAFFTLVQAISHLRNLENLVLLKRRETNVIFMTEFSHVNPVVLHRETRPTFNALWFKTARESTKESYLKALVKTIVSDQRMYEIPPPMTQIRIQTYFGKYNLESENPSYKQSPQSSVLRKGGNIIYFMGPANSEAKAFKQTHPHTSPSFPNTLAELAFNKSFNNNSVRWTNIRWSFLKADSSIVVTSPNCRSHTVPTPRFSNSPASNKFHVDCPRFTVLIPDKYMIPVRNNATLMTRSRMQLKYNEWSLLKSVKRIYHEFNNINRTSRMLRYDISSRKNTTDDKSSHLCNIRQYYNS</sequence>
<comment type="caution">
    <text evidence="1">The sequence shown here is derived from an EMBL/GenBank/DDBJ whole genome shotgun (WGS) entry which is preliminary data.</text>
</comment>
<dbReference type="EMBL" id="JAEAOA010000290">
    <property type="protein sequence ID" value="KAK3597178.1"/>
    <property type="molecule type" value="Genomic_DNA"/>
</dbReference>
<organism evidence="1 2">
    <name type="scientific">Potamilus streckersoni</name>
    <dbReference type="NCBI Taxonomy" id="2493646"/>
    <lineage>
        <taxon>Eukaryota</taxon>
        <taxon>Metazoa</taxon>
        <taxon>Spiralia</taxon>
        <taxon>Lophotrochozoa</taxon>
        <taxon>Mollusca</taxon>
        <taxon>Bivalvia</taxon>
        <taxon>Autobranchia</taxon>
        <taxon>Heteroconchia</taxon>
        <taxon>Palaeoheterodonta</taxon>
        <taxon>Unionida</taxon>
        <taxon>Unionoidea</taxon>
        <taxon>Unionidae</taxon>
        <taxon>Ambleminae</taxon>
        <taxon>Lampsilini</taxon>
        <taxon>Potamilus</taxon>
    </lineage>
</organism>
<dbReference type="Proteomes" id="UP001195483">
    <property type="component" value="Unassembled WGS sequence"/>
</dbReference>
<evidence type="ECO:0000313" key="2">
    <source>
        <dbReference type="Proteomes" id="UP001195483"/>
    </source>
</evidence>
<gene>
    <name evidence="1" type="ORF">CHS0354_003673</name>
</gene>
<dbReference type="AlphaFoldDB" id="A0AAE0W074"/>
<name>A0AAE0W074_9BIVA</name>
<reference evidence="1" key="2">
    <citation type="journal article" date="2021" name="Genome Biol. Evol.">
        <title>Developing a high-quality reference genome for a parasitic bivalve with doubly uniparental inheritance (Bivalvia: Unionida).</title>
        <authorList>
            <person name="Smith C.H."/>
        </authorList>
    </citation>
    <scope>NUCLEOTIDE SEQUENCE</scope>
    <source>
        <strain evidence="1">CHS0354</strain>
        <tissue evidence="1">Mantle</tissue>
    </source>
</reference>
<keyword evidence="2" id="KW-1185">Reference proteome</keyword>
<proteinExistence type="predicted"/>
<reference evidence="1" key="3">
    <citation type="submission" date="2023-05" db="EMBL/GenBank/DDBJ databases">
        <authorList>
            <person name="Smith C.H."/>
        </authorList>
    </citation>
    <scope>NUCLEOTIDE SEQUENCE</scope>
    <source>
        <strain evidence="1">CHS0354</strain>
        <tissue evidence="1">Mantle</tissue>
    </source>
</reference>
<accession>A0AAE0W074</accession>
<reference evidence="1" key="1">
    <citation type="journal article" date="2021" name="Genome Biol. Evol.">
        <title>A High-Quality Reference Genome for a Parasitic Bivalve with Doubly Uniparental Inheritance (Bivalvia: Unionida).</title>
        <authorList>
            <person name="Smith C.H."/>
        </authorList>
    </citation>
    <scope>NUCLEOTIDE SEQUENCE</scope>
    <source>
        <strain evidence="1">CHS0354</strain>
    </source>
</reference>
<evidence type="ECO:0000313" key="1">
    <source>
        <dbReference type="EMBL" id="KAK3597178.1"/>
    </source>
</evidence>